<dbReference type="PANTHER" id="PTHR31212:SF4">
    <property type="entry name" value="ALPHA-KETOGLUTARATE-DEPENDENT DIOXYGENASE ALKB HOMOLOG 3"/>
    <property type="match status" value="1"/>
</dbReference>
<dbReference type="InterPro" id="IPR032854">
    <property type="entry name" value="ALKBH3"/>
</dbReference>
<dbReference type="RefSeq" id="WP_404611937.1">
    <property type="nucleotide sequence ID" value="NZ_JADIKK010000007.1"/>
</dbReference>
<dbReference type="EMBL" id="JADIKK010000007">
    <property type="protein sequence ID" value="MFK2875832.1"/>
    <property type="molecule type" value="Genomic_DNA"/>
</dbReference>
<evidence type="ECO:0000259" key="1">
    <source>
        <dbReference type="PROSITE" id="PS51471"/>
    </source>
</evidence>
<evidence type="ECO:0000313" key="4">
    <source>
        <dbReference type="EMBL" id="MFK2879851.1"/>
    </source>
</evidence>
<evidence type="ECO:0000313" key="5">
    <source>
        <dbReference type="Proteomes" id="UP001620339"/>
    </source>
</evidence>
<dbReference type="SUPFAM" id="SSF51197">
    <property type="entry name" value="Clavaminate synthase-like"/>
    <property type="match status" value="1"/>
</dbReference>
<name>A0ABW8J559_9GAMM</name>
<evidence type="ECO:0000313" key="2">
    <source>
        <dbReference type="EMBL" id="MFK2875832.1"/>
    </source>
</evidence>
<dbReference type="PROSITE" id="PS51471">
    <property type="entry name" value="FE2OG_OXY"/>
    <property type="match status" value="1"/>
</dbReference>
<feature type="domain" description="Fe2OG dioxygenase" evidence="1">
    <location>
        <begin position="98"/>
        <end position="196"/>
    </location>
</feature>
<proteinExistence type="predicted"/>
<keyword evidence="3" id="KW-0223">Dioxygenase</keyword>
<accession>A0ABW8J559</accession>
<dbReference type="InterPro" id="IPR005123">
    <property type="entry name" value="Oxoglu/Fe-dep_dioxygenase_dom"/>
</dbReference>
<dbReference type="EMBL" id="JADIKK010000008">
    <property type="protein sequence ID" value="MFK2876286.1"/>
    <property type="molecule type" value="Genomic_DNA"/>
</dbReference>
<protein>
    <submittedName>
        <fullName evidence="3">Alpha-ketoglutarate-dependent dioxygenase AlkB</fullName>
    </submittedName>
</protein>
<keyword evidence="5" id="KW-1185">Reference proteome</keyword>
<dbReference type="PANTHER" id="PTHR31212">
    <property type="entry name" value="ALPHA-KETOGLUTARATE-DEPENDENT DIOXYGENASE ALKB HOMOLOG 3"/>
    <property type="match status" value="1"/>
</dbReference>
<dbReference type="GO" id="GO:0051213">
    <property type="term" value="F:dioxygenase activity"/>
    <property type="evidence" value="ECO:0007669"/>
    <property type="project" value="UniProtKB-KW"/>
</dbReference>
<reference evidence="3 5" key="1">
    <citation type="submission" date="2020-10" db="EMBL/GenBank/DDBJ databases">
        <title>Phylogeny of dyella-like bacteria.</title>
        <authorList>
            <person name="Fu J."/>
        </authorList>
    </citation>
    <scope>NUCLEOTIDE SEQUENCE [LARGE SCALE GENOMIC DNA]</scope>
    <source>
        <strain evidence="3 5">KACC 19113</strain>
    </source>
</reference>
<keyword evidence="3" id="KW-0560">Oxidoreductase</keyword>
<gene>
    <name evidence="2" type="ORF">ISP25_01935</name>
    <name evidence="3" type="ORF">ISP25_04295</name>
    <name evidence="4" type="ORF">ISP25_22555</name>
</gene>
<evidence type="ECO:0000313" key="3">
    <source>
        <dbReference type="EMBL" id="MFK2876286.1"/>
    </source>
</evidence>
<dbReference type="InterPro" id="IPR037151">
    <property type="entry name" value="AlkB-like_sf"/>
</dbReference>
<dbReference type="EMBL" id="JADIKK010000008">
    <property type="protein sequence ID" value="MFK2879851.1"/>
    <property type="molecule type" value="Genomic_DNA"/>
</dbReference>
<dbReference type="Gene3D" id="2.60.120.590">
    <property type="entry name" value="Alpha-ketoglutarate-dependent dioxygenase AlkB-like"/>
    <property type="match status" value="1"/>
</dbReference>
<sequence length="210" mass="23319">MRALSALTDDLFAPSMQPLVSDAEGGIRYWPRFVDMGTATLWFERLRANAEWSSLQRPMYDRVVDVPRLLAAYPLDALPDTLPLADMLARVQAFVPAPYSHVGMNFYRDGRDSVAMHHDKLHSLAVGQPITLVSLGSTRRMLIRAIGGRRETLAVDLAPGSLLCMSHASQLTHEHGIPKTRREQPARISAAFRVRTAPVAHASWPISRDA</sequence>
<organism evidence="3 5">
    <name type="scientific">Rhodanobacter hydrolyticus</name>
    <dbReference type="NCBI Taxonomy" id="2250595"/>
    <lineage>
        <taxon>Bacteria</taxon>
        <taxon>Pseudomonadati</taxon>
        <taxon>Pseudomonadota</taxon>
        <taxon>Gammaproteobacteria</taxon>
        <taxon>Lysobacterales</taxon>
        <taxon>Rhodanobacteraceae</taxon>
        <taxon>Rhodanobacter</taxon>
    </lineage>
</organism>
<dbReference type="Proteomes" id="UP001620339">
    <property type="component" value="Unassembled WGS sequence"/>
</dbReference>
<dbReference type="Pfam" id="PF13532">
    <property type="entry name" value="2OG-FeII_Oxy_2"/>
    <property type="match status" value="1"/>
</dbReference>
<comment type="caution">
    <text evidence="3">The sequence shown here is derived from an EMBL/GenBank/DDBJ whole genome shotgun (WGS) entry which is preliminary data.</text>
</comment>
<dbReference type="InterPro" id="IPR027450">
    <property type="entry name" value="AlkB-like"/>
</dbReference>